<dbReference type="InterPro" id="IPR055634">
    <property type="entry name" value="DUF7210"/>
</dbReference>
<feature type="region of interest" description="Disordered" evidence="1">
    <location>
        <begin position="38"/>
        <end position="61"/>
    </location>
</feature>
<proteinExistence type="predicted"/>
<dbReference type="RefSeq" id="WP_254473695.1">
    <property type="nucleotide sequence ID" value="NZ_CP113432.1"/>
</dbReference>
<keyword evidence="4" id="KW-1185">Reference proteome</keyword>
<name>A0ABY6ZU93_9PSED</name>
<evidence type="ECO:0000313" key="3">
    <source>
        <dbReference type="EMBL" id="WAI47439.1"/>
    </source>
</evidence>
<evidence type="ECO:0000313" key="4">
    <source>
        <dbReference type="Proteomes" id="UP001163624"/>
    </source>
</evidence>
<feature type="domain" description="DUF7210" evidence="2">
    <location>
        <begin position="1"/>
        <end position="38"/>
    </location>
</feature>
<dbReference type="Pfam" id="PF23843">
    <property type="entry name" value="DUF7210"/>
    <property type="match status" value="1"/>
</dbReference>
<protein>
    <recommendedName>
        <fullName evidence="2">DUF7210 domain-containing protein</fullName>
    </recommendedName>
</protein>
<organism evidence="3 4">
    <name type="scientific">Pseudomonas triclosanedens</name>
    <dbReference type="NCBI Taxonomy" id="2961893"/>
    <lineage>
        <taxon>Bacteria</taxon>
        <taxon>Pseudomonadati</taxon>
        <taxon>Pseudomonadota</taxon>
        <taxon>Gammaproteobacteria</taxon>
        <taxon>Pseudomonadales</taxon>
        <taxon>Pseudomonadaceae</taxon>
        <taxon>Pseudomonas</taxon>
    </lineage>
</organism>
<evidence type="ECO:0000259" key="2">
    <source>
        <dbReference type="Pfam" id="PF23843"/>
    </source>
</evidence>
<accession>A0ABY6ZU93</accession>
<gene>
    <name evidence="3" type="ORF">OU419_16825</name>
</gene>
<dbReference type="Proteomes" id="UP001163624">
    <property type="component" value="Chromosome"/>
</dbReference>
<reference evidence="3" key="1">
    <citation type="submission" date="2022-11" db="EMBL/GenBank/DDBJ databases">
        <title>Pseudomonas triclosanedens sp. nov., a triclosan degrader isolated from activated sludge.</title>
        <authorList>
            <person name="Yin Y."/>
            <person name="Lu Z."/>
        </authorList>
    </citation>
    <scope>NUCLEOTIDE SEQUENCE</scope>
    <source>
        <strain evidence="3">ZM23</strain>
    </source>
</reference>
<sequence length="61" mass="6598">MKLNAIQPVYRGGKLIQPGESFDTTTEDAAALIEEGKARDPNAKKPTAKAVRSQVLVEKSE</sequence>
<evidence type="ECO:0000256" key="1">
    <source>
        <dbReference type="SAM" id="MobiDB-lite"/>
    </source>
</evidence>
<dbReference type="EMBL" id="CP113432">
    <property type="protein sequence ID" value="WAI47439.1"/>
    <property type="molecule type" value="Genomic_DNA"/>
</dbReference>